<evidence type="ECO:0000313" key="2">
    <source>
        <dbReference type="Proteomes" id="UP001164539"/>
    </source>
</evidence>
<evidence type="ECO:0000313" key="1">
    <source>
        <dbReference type="EMBL" id="KAJ4705297.1"/>
    </source>
</evidence>
<organism evidence="1 2">
    <name type="scientific">Melia azedarach</name>
    <name type="common">Chinaberry tree</name>
    <dbReference type="NCBI Taxonomy" id="155640"/>
    <lineage>
        <taxon>Eukaryota</taxon>
        <taxon>Viridiplantae</taxon>
        <taxon>Streptophyta</taxon>
        <taxon>Embryophyta</taxon>
        <taxon>Tracheophyta</taxon>
        <taxon>Spermatophyta</taxon>
        <taxon>Magnoliopsida</taxon>
        <taxon>eudicotyledons</taxon>
        <taxon>Gunneridae</taxon>
        <taxon>Pentapetalae</taxon>
        <taxon>rosids</taxon>
        <taxon>malvids</taxon>
        <taxon>Sapindales</taxon>
        <taxon>Meliaceae</taxon>
        <taxon>Melia</taxon>
    </lineage>
</organism>
<comment type="caution">
    <text evidence="1">The sequence shown here is derived from an EMBL/GenBank/DDBJ whole genome shotgun (WGS) entry which is preliminary data.</text>
</comment>
<sequence>MASAVRLLHPASAGSHVQLSSPLAVHRSVVLFIFNDRKNGKGFTRHSEFSGGQQRLTPVMMSSQQNDVAVLSDDDEDGVSLGTLKLPANLDLQRFESLLFQWANSLCQGANLPLPVPLKVDKIRGGVRLGFITVGDGKTEVLVYIDCSVFPATSGSGPIFRAIRNGPLKDKSPPGEPRIMRSLLEALKKSVDIARV</sequence>
<dbReference type="Proteomes" id="UP001164539">
    <property type="component" value="Chromosome 12"/>
</dbReference>
<accession>A0ACC1X301</accession>
<dbReference type="EMBL" id="CM051405">
    <property type="protein sequence ID" value="KAJ4705297.1"/>
    <property type="molecule type" value="Genomic_DNA"/>
</dbReference>
<keyword evidence="2" id="KW-1185">Reference proteome</keyword>
<reference evidence="1 2" key="1">
    <citation type="journal article" date="2023" name="Science">
        <title>Complex scaffold remodeling in plant triterpene biosynthesis.</title>
        <authorList>
            <person name="De La Pena R."/>
            <person name="Hodgson H."/>
            <person name="Liu J.C."/>
            <person name="Stephenson M.J."/>
            <person name="Martin A.C."/>
            <person name="Owen C."/>
            <person name="Harkess A."/>
            <person name="Leebens-Mack J."/>
            <person name="Jimenez L.E."/>
            <person name="Osbourn A."/>
            <person name="Sattely E.S."/>
        </authorList>
    </citation>
    <scope>NUCLEOTIDE SEQUENCE [LARGE SCALE GENOMIC DNA]</scope>
    <source>
        <strain evidence="2">cv. JPN11</strain>
        <tissue evidence="1">Leaf</tissue>
    </source>
</reference>
<name>A0ACC1X301_MELAZ</name>
<proteinExistence type="predicted"/>
<gene>
    <name evidence="1" type="ORF">OWV82_022091</name>
</gene>
<protein>
    <submittedName>
        <fullName evidence="1">Plant organelle RNA recognition domain</fullName>
    </submittedName>
</protein>